<dbReference type="SMART" id="SM00185">
    <property type="entry name" value="ARM"/>
    <property type="match status" value="7"/>
</dbReference>
<feature type="repeat" description="ARM" evidence="2">
    <location>
        <begin position="293"/>
        <end position="336"/>
    </location>
</feature>
<name>A0A9Q0L489_9MAGN</name>
<protein>
    <submittedName>
        <fullName evidence="3">Uncharacterized protein</fullName>
    </submittedName>
</protein>
<dbReference type="AlphaFoldDB" id="A0A9Q0L489"/>
<dbReference type="PANTHER" id="PTHR46241:SF1">
    <property type="entry name" value="OUTER DYNEIN ARM-DOCKING COMPLEX SUBUNIT 2"/>
    <property type="match status" value="1"/>
</dbReference>
<dbReference type="InterPro" id="IPR021133">
    <property type="entry name" value="HEAT_type_2"/>
</dbReference>
<feature type="repeat" description="ARM" evidence="2">
    <location>
        <begin position="47"/>
        <end position="79"/>
    </location>
</feature>
<keyword evidence="4" id="KW-1185">Reference proteome</keyword>
<evidence type="ECO:0000256" key="2">
    <source>
        <dbReference type="PROSITE-ProRule" id="PRU00259"/>
    </source>
</evidence>
<dbReference type="InterPro" id="IPR011989">
    <property type="entry name" value="ARM-like"/>
</dbReference>
<reference evidence="3" key="1">
    <citation type="journal article" date="2023" name="Plant J.">
        <title>The genome of the king protea, Protea cynaroides.</title>
        <authorList>
            <person name="Chang J."/>
            <person name="Duong T.A."/>
            <person name="Schoeman C."/>
            <person name="Ma X."/>
            <person name="Roodt D."/>
            <person name="Barker N."/>
            <person name="Li Z."/>
            <person name="Van de Peer Y."/>
            <person name="Mizrachi E."/>
        </authorList>
    </citation>
    <scope>NUCLEOTIDE SEQUENCE</scope>
    <source>
        <tissue evidence="3">Young leaves</tissue>
    </source>
</reference>
<organism evidence="3 4">
    <name type="scientific">Protea cynaroides</name>
    <dbReference type="NCBI Taxonomy" id="273540"/>
    <lineage>
        <taxon>Eukaryota</taxon>
        <taxon>Viridiplantae</taxon>
        <taxon>Streptophyta</taxon>
        <taxon>Embryophyta</taxon>
        <taxon>Tracheophyta</taxon>
        <taxon>Spermatophyta</taxon>
        <taxon>Magnoliopsida</taxon>
        <taxon>Proteales</taxon>
        <taxon>Proteaceae</taxon>
        <taxon>Protea</taxon>
    </lineage>
</organism>
<dbReference type="Pfam" id="PF00514">
    <property type="entry name" value="Arm"/>
    <property type="match status" value="3"/>
</dbReference>
<dbReference type="PROSITE" id="PS50176">
    <property type="entry name" value="ARM_REPEAT"/>
    <property type="match status" value="3"/>
</dbReference>
<dbReference type="Proteomes" id="UP001141806">
    <property type="component" value="Unassembled WGS sequence"/>
</dbReference>
<evidence type="ECO:0000313" key="4">
    <source>
        <dbReference type="Proteomes" id="UP001141806"/>
    </source>
</evidence>
<accession>A0A9Q0L489</accession>
<feature type="repeat" description="ARM" evidence="2">
    <location>
        <begin position="335"/>
        <end position="377"/>
    </location>
</feature>
<sequence>MEKTMDWNEALHLYEKAIACEGEALQIRATLRVGRLSNLAPDSVLERIVPILVELLGSPLNSSSPSIQEAAAYCLSRLARKGDGSLATVIGQSGVVPCLLRLLLQSESGFTRRVMIKCIWAIVSFSSFSRAIVVRNGGLEIVVNLLGSCMDDTRRYLLEILSALAILREVRMIVGGIPLLVEAAISTSMISRTRAAQAIGLLGVTRRLRQMLVDLGVIPVLIELLRDGDSSTKVVAGNALGIIASHVDYIRPVAQAGAIPLYAELLQGIEPLGREIAEDVFCLLAVVEINAISISQHLVRILQSDHNDEAKAAAAGVLWDLSGYKHSVSIVRSSGGIPILVELLQHGSDEVRKKVSGIVAQLSYDQEDRVALADAGVVPLLVNLLQDESDELKDNAAEALIKFSEDALQRHRLSELFNTPSFQNMQNRLRQIRASDEPMVRSLRHMSIERFTWDPELS</sequence>
<evidence type="ECO:0000313" key="3">
    <source>
        <dbReference type="EMBL" id="KAJ4981531.1"/>
    </source>
</evidence>
<feature type="repeat" description="HEAT" evidence="1">
    <location>
        <begin position="377"/>
        <end position="415"/>
    </location>
</feature>
<dbReference type="PANTHER" id="PTHR46241">
    <property type="entry name" value="ARMADILLO REPEAT-CONTAINING PROTEIN 4 ARMC4"/>
    <property type="match status" value="1"/>
</dbReference>
<gene>
    <name evidence="3" type="ORF">NE237_032368</name>
</gene>
<dbReference type="Gene3D" id="1.25.10.10">
    <property type="entry name" value="Leucine-rich Repeat Variant"/>
    <property type="match status" value="2"/>
</dbReference>
<evidence type="ECO:0000256" key="1">
    <source>
        <dbReference type="PROSITE-ProRule" id="PRU00103"/>
    </source>
</evidence>
<comment type="caution">
    <text evidence="3">The sequence shown here is derived from an EMBL/GenBank/DDBJ whole genome shotgun (WGS) entry which is preliminary data.</text>
</comment>
<proteinExistence type="predicted"/>
<dbReference type="SUPFAM" id="SSF48371">
    <property type="entry name" value="ARM repeat"/>
    <property type="match status" value="1"/>
</dbReference>
<dbReference type="InterPro" id="IPR000225">
    <property type="entry name" value="Armadillo"/>
</dbReference>
<dbReference type="OrthoDB" id="409644at2759"/>
<dbReference type="PROSITE" id="PS50077">
    <property type="entry name" value="HEAT_REPEAT"/>
    <property type="match status" value="1"/>
</dbReference>
<dbReference type="InterPro" id="IPR016024">
    <property type="entry name" value="ARM-type_fold"/>
</dbReference>
<dbReference type="EMBL" id="JAMYWD010000001">
    <property type="protein sequence ID" value="KAJ4981531.1"/>
    <property type="molecule type" value="Genomic_DNA"/>
</dbReference>